<dbReference type="GO" id="GO:0007282">
    <property type="term" value="P:cystoblast division"/>
    <property type="evidence" value="ECO:0007669"/>
    <property type="project" value="EnsemblMetazoa"/>
</dbReference>
<dbReference type="GO" id="GO:1903006">
    <property type="term" value="P:positive regulation of protein K63-linked deubiquitination"/>
    <property type="evidence" value="ECO:0007669"/>
    <property type="project" value="EnsemblMetazoa"/>
</dbReference>
<gene>
    <name evidence="1" type="primary">Dgri\GH14604</name>
    <name evidence="1" type="ORF">Dgri_GH14604</name>
</gene>
<dbReference type="GO" id="GO:0007284">
    <property type="term" value="P:spermatogonial cell division"/>
    <property type="evidence" value="ECO:0007669"/>
    <property type="project" value="EnsemblMetazoa"/>
</dbReference>
<dbReference type="GO" id="GO:0030727">
    <property type="term" value="P:germarium-derived female germ-line cyst formation"/>
    <property type="evidence" value="ECO:0007669"/>
    <property type="project" value="EnsemblMetazoa"/>
</dbReference>
<dbReference type="GO" id="GO:2000738">
    <property type="term" value="P:positive regulation of stem cell differentiation"/>
    <property type="evidence" value="ECO:0007669"/>
    <property type="project" value="EnsemblMetazoa"/>
</dbReference>
<dbReference type="GO" id="GO:0098730">
    <property type="term" value="P:male germline stem cell symmetric division"/>
    <property type="evidence" value="ECO:0007669"/>
    <property type="project" value="EnsemblMetazoa"/>
</dbReference>
<dbReference type="OrthoDB" id="7920838at2759"/>
<dbReference type="InParanoid" id="B4JV14"/>
<dbReference type="GO" id="GO:0043130">
    <property type="term" value="F:ubiquitin binding"/>
    <property type="evidence" value="ECO:0007669"/>
    <property type="project" value="EnsemblMetazoa"/>
</dbReference>
<organism evidence="2">
    <name type="scientific">Drosophila grimshawi</name>
    <name type="common">Hawaiian fruit fly</name>
    <name type="synonym">Idiomyia grimshawi</name>
    <dbReference type="NCBI Taxonomy" id="7222"/>
    <lineage>
        <taxon>Eukaryota</taxon>
        <taxon>Metazoa</taxon>
        <taxon>Ecdysozoa</taxon>
        <taxon>Arthropoda</taxon>
        <taxon>Hexapoda</taxon>
        <taxon>Insecta</taxon>
        <taxon>Pterygota</taxon>
        <taxon>Neoptera</taxon>
        <taxon>Endopterygota</taxon>
        <taxon>Diptera</taxon>
        <taxon>Brachycera</taxon>
        <taxon>Muscomorpha</taxon>
        <taxon>Ephydroidea</taxon>
        <taxon>Drosophilidae</taxon>
        <taxon>Drosophila</taxon>
        <taxon>Hawaiian Drosophila</taxon>
    </lineage>
</organism>
<dbReference type="FunCoup" id="B4JV14">
    <property type="interactions" value="113"/>
</dbReference>
<evidence type="ECO:0000313" key="1">
    <source>
        <dbReference type="EMBL" id="EDV91334.1"/>
    </source>
</evidence>
<name>B4JV14_DROGR</name>
<keyword evidence="2" id="KW-1185">Reference proteome</keyword>
<dbReference type="Proteomes" id="UP000001070">
    <property type="component" value="Unassembled WGS sequence"/>
</dbReference>
<reference evidence="1 2" key="1">
    <citation type="journal article" date="2007" name="Nature">
        <title>Evolution of genes and genomes on the Drosophila phylogeny.</title>
        <authorList>
            <consortium name="Drosophila 12 Genomes Consortium"/>
            <person name="Clark A.G."/>
            <person name="Eisen M.B."/>
            <person name="Smith D.R."/>
            <person name="Bergman C.M."/>
            <person name="Oliver B."/>
            <person name="Markow T.A."/>
            <person name="Kaufman T.C."/>
            <person name="Kellis M."/>
            <person name="Gelbart W."/>
            <person name="Iyer V.N."/>
            <person name="Pollard D.A."/>
            <person name="Sackton T.B."/>
            <person name="Larracuente A.M."/>
            <person name="Singh N.D."/>
            <person name="Abad J.P."/>
            <person name="Abt D.N."/>
            <person name="Adryan B."/>
            <person name="Aguade M."/>
            <person name="Akashi H."/>
            <person name="Anderson W.W."/>
            <person name="Aquadro C.F."/>
            <person name="Ardell D.H."/>
            <person name="Arguello R."/>
            <person name="Artieri C.G."/>
            <person name="Barbash D.A."/>
            <person name="Barker D."/>
            <person name="Barsanti P."/>
            <person name="Batterham P."/>
            <person name="Batzoglou S."/>
            <person name="Begun D."/>
            <person name="Bhutkar A."/>
            <person name="Blanco E."/>
            <person name="Bosak S.A."/>
            <person name="Bradley R.K."/>
            <person name="Brand A.D."/>
            <person name="Brent M.R."/>
            <person name="Brooks A.N."/>
            <person name="Brown R.H."/>
            <person name="Butlin R.K."/>
            <person name="Caggese C."/>
            <person name="Calvi B.R."/>
            <person name="Bernardo de Carvalho A."/>
            <person name="Caspi A."/>
            <person name="Castrezana S."/>
            <person name="Celniker S.E."/>
            <person name="Chang J.L."/>
            <person name="Chapple C."/>
            <person name="Chatterji S."/>
            <person name="Chinwalla A."/>
            <person name="Civetta A."/>
            <person name="Clifton S.W."/>
            <person name="Comeron J.M."/>
            <person name="Costello J.C."/>
            <person name="Coyne J.A."/>
            <person name="Daub J."/>
            <person name="David R.G."/>
            <person name="Delcher A.L."/>
            <person name="Delehaunty K."/>
            <person name="Do C.B."/>
            <person name="Ebling H."/>
            <person name="Edwards K."/>
            <person name="Eickbush T."/>
            <person name="Evans J.D."/>
            <person name="Filipski A."/>
            <person name="Findeiss S."/>
            <person name="Freyhult E."/>
            <person name="Fulton L."/>
            <person name="Fulton R."/>
            <person name="Garcia A.C."/>
            <person name="Gardiner A."/>
            <person name="Garfield D.A."/>
            <person name="Garvin B.E."/>
            <person name="Gibson G."/>
            <person name="Gilbert D."/>
            <person name="Gnerre S."/>
            <person name="Godfrey J."/>
            <person name="Good R."/>
            <person name="Gotea V."/>
            <person name="Gravely B."/>
            <person name="Greenberg A.J."/>
            <person name="Griffiths-Jones S."/>
            <person name="Gross S."/>
            <person name="Guigo R."/>
            <person name="Gustafson E.A."/>
            <person name="Haerty W."/>
            <person name="Hahn M.W."/>
            <person name="Halligan D.L."/>
            <person name="Halpern A.L."/>
            <person name="Halter G.M."/>
            <person name="Han M.V."/>
            <person name="Heger A."/>
            <person name="Hillier L."/>
            <person name="Hinrichs A.S."/>
            <person name="Holmes I."/>
            <person name="Hoskins R.A."/>
            <person name="Hubisz M.J."/>
            <person name="Hultmark D."/>
            <person name="Huntley M.A."/>
            <person name="Jaffe D.B."/>
            <person name="Jagadeeshan S."/>
            <person name="Jeck W.R."/>
            <person name="Johnson J."/>
            <person name="Jones C.D."/>
            <person name="Jordan W.C."/>
            <person name="Karpen G.H."/>
            <person name="Kataoka E."/>
            <person name="Keightley P.D."/>
            <person name="Kheradpour P."/>
            <person name="Kirkness E.F."/>
            <person name="Koerich L.B."/>
            <person name="Kristiansen K."/>
            <person name="Kudrna D."/>
            <person name="Kulathinal R.J."/>
            <person name="Kumar S."/>
            <person name="Kwok R."/>
            <person name="Lander E."/>
            <person name="Langley C.H."/>
            <person name="Lapoint R."/>
            <person name="Lazzaro B.P."/>
            <person name="Lee S.J."/>
            <person name="Levesque L."/>
            <person name="Li R."/>
            <person name="Lin C.F."/>
            <person name="Lin M.F."/>
            <person name="Lindblad-Toh K."/>
            <person name="Llopart A."/>
            <person name="Long M."/>
            <person name="Low L."/>
            <person name="Lozovsky E."/>
            <person name="Lu J."/>
            <person name="Luo M."/>
            <person name="Machado C.A."/>
            <person name="Makalowski W."/>
            <person name="Marzo M."/>
            <person name="Matsuda M."/>
            <person name="Matzkin L."/>
            <person name="McAllister B."/>
            <person name="McBride C.S."/>
            <person name="McKernan B."/>
            <person name="McKernan K."/>
            <person name="Mendez-Lago M."/>
            <person name="Minx P."/>
            <person name="Mollenhauer M.U."/>
            <person name="Montooth K."/>
            <person name="Mount S.M."/>
            <person name="Mu X."/>
            <person name="Myers E."/>
            <person name="Negre B."/>
            <person name="Newfeld S."/>
            <person name="Nielsen R."/>
            <person name="Noor M.A."/>
            <person name="O'Grady P."/>
            <person name="Pachter L."/>
            <person name="Papaceit M."/>
            <person name="Parisi M.J."/>
            <person name="Parisi M."/>
            <person name="Parts L."/>
            <person name="Pedersen J.S."/>
            <person name="Pesole G."/>
            <person name="Phillippy A.M."/>
            <person name="Ponting C.P."/>
            <person name="Pop M."/>
            <person name="Porcelli D."/>
            <person name="Powell J.R."/>
            <person name="Prohaska S."/>
            <person name="Pruitt K."/>
            <person name="Puig M."/>
            <person name="Quesneville H."/>
            <person name="Ram K.R."/>
            <person name="Rand D."/>
            <person name="Rasmussen M.D."/>
            <person name="Reed L.K."/>
            <person name="Reenan R."/>
            <person name="Reily A."/>
            <person name="Remington K.A."/>
            <person name="Rieger T.T."/>
            <person name="Ritchie M.G."/>
            <person name="Robin C."/>
            <person name="Rogers Y.H."/>
            <person name="Rohde C."/>
            <person name="Rozas J."/>
            <person name="Rubenfield M.J."/>
            <person name="Ruiz A."/>
            <person name="Russo S."/>
            <person name="Salzberg S.L."/>
            <person name="Sanchez-Gracia A."/>
            <person name="Saranga D.J."/>
            <person name="Sato H."/>
            <person name="Schaeffer S.W."/>
            <person name="Schatz M.C."/>
            <person name="Schlenke T."/>
            <person name="Schwartz R."/>
            <person name="Segarra C."/>
            <person name="Singh R.S."/>
            <person name="Sirot L."/>
            <person name="Sirota M."/>
            <person name="Sisneros N.B."/>
            <person name="Smith C.D."/>
            <person name="Smith T.F."/>
            <person name="Spieth J."/>
            <person name="Stage D.E."/>
            <person name="Stark A."/>
            <person name="Stephan W."/>
            <person name="Strausberg R.L."/>
            <person name="Strempel S."/>
            <person name="Sturgill D."/>
            <person name="Sutton G."/>
            <person name="Sutton G.G."/>
            <person name="Tao W."/>
            <person name="Teichmann S."/>
            <person name="Tobari Y.N."/>
            <person name="Tomimura Y."/>
            <person name="Tsolas J.M."/>
            <person name="Valente V.L."/>
            <person name="Venter E."/>
            <person name="Venter J.C."/>
            <person name="Vicario S."/>
            <person name="Vieira F.G."/>
            <person name="Vilella A.J."/>
            <person name="Villasante A."/>
            <person name="Walenz B."/>
            <person name="Wang J."/>
            <person name="Wasserman M."/>
            <person name="Watts T."/>
            <person name="Wilson D."/>
            <person name="Wilson R.K."/>
            <person name="Wing R.A."/>
            <person name="Wolfner M.F."/>
            <person name="Wong A."/>
            <person name="Wong G.K."/>
            <person name="Wu C.I."/>
            <person name="Wu G."/>
            <person name="Yamamoto D."/>
            <person name="Yang H.P."/>
            <person name="Yang S.P."/>
            <person name="Yorke J.A."/>
            <person name="Yoshida K."/>
            <person name="Zdobnov E."/>
            <person name="Zhang P."/>
            <person name="Zhang Y."/>
            <person name="Zimin A.V."/>
            <person name="Baldwin J."/>
            <person name="Abdouelleil A."/>
            <person name="Abdulkadir J."/>
            <person name="Abebe A."/>
            <person name="Abera B."/>
            <person name="Abreu J."/>
            <person name="Acer S.C."/>
            <person name="Aftuck L."/>
            <person name="Alexander A."/>
            <person name="An P."/>
            <person name="Anderson E."/>
            <person name="Anderson S."/>
            <person name="Arachi H."/>
            <person name="Azer M."/>
            <person name="Bachantsang P."/>
            <person name="Barry A."/>
            <person name="Bayul T."/>
            <person name="Berlin A."/>
            <person name="Bessette D."/>
            <person name="Bloom T."/>
            <person name="Blye J."/>
            <person name="Boguslavskiy L."/>
            <person name="Bonnet C."/>
            <person name="Boukhgalter B."/>
            <person name="Bourzgui I."/>
            <person name="Brown A."/>
            <person name="Cahill P."/>
            <person name="Channer S."/>
            <person name="Cheshatsang Y."/>
            <person name="Chuda L."/>
            <person name="Citroen M."/>
            <person name="Collymore A."/>
            <person name="Cooke P."/>
            <person name="Costello M."/>
            <person name="D'Aco K."/>
            <person name="Daza R."/>
            <person name="De Haan G."/>
            <person name="DeGray S."/>
            <person name="DeMaso C."/>
            <person name="Dhargay N."/>
            <person name="Dooley K."/>
            <person name="Dooley E."/>
            <person name="Doricent M."/>
            <person name="Dorje P."/>
            <person name="Dorjee K."/>
            <person name="Dupes A."/>
            <person name="Elong R."/>
            <person name="Falk J."/>
            <person name="Farina A."/>
            <person name="Faro S."/>
            <person name="Ferguson D."/>
            <person name="Fisher S."/>
            <person name="Foley C.D."/>
            <person name="Franke A."/>
            <person name="Friedrich D."/>
            <person name="Gadbois L."/>
            <person name="Gearin G."/>
            <person name="Gearin C.R."/>
            <person name="Giannoukos G."/>
            <person name="Goode T."/>
            <person name="Graham J."/>
            <person name="Grandbois E."/>
            <person name="Grewal S."/>
            <person name="Gyaltsen K."/>
            <person name="Hafez N."/>
            <person name="Hagos B."/>
            <person name="Hall J."/>
            <person name="Henson C."/>
            <person name="Hollinger A."/>
            <person name="Honan T."/>
            <person name="Huard M.D."/>
            <person name="Hughes L."/>
            <person name="Hurhula B."/>
            <person name="Husby M.E."/>
            <person name="Kamat A."/>
            <person name="Kanga B."/>
            <person name="Kashin S."/>
            <person name="Khazanovich D."/>
            <person name="Kisner P."/>
            <person name="Lance K."/>
            <person name="Lara M."/>
            <person name="Lee W."/>
            <person name="Lennon N."/>
            <person name="Letendre F."/>
            <person name="LeVine R."/>
            <person name="Lipovsky A."/>
            <person name="Liu X."/>
            <person name="Liu J."/>
            <person name="Liu S."/>
            <person name="Lokyitsang T."/>
            <person name="Lokyitsang Y."/>
            <person name="Lubonja R."/>
            <person name="Lui A."/>
            <person name="MacDonald P."/>
            <person name="Magnisalis V."/>
            <person name="Maru K."/>
            <person name="Matthews C."/>
            <person name="McCusker W."/>
            <person name="McDonough S."/>
            <person name="Mehta T."/>
            <person name="Meldrim J."/>
            <person name="Meneus L."/>
            <person name="Mihai O."/>
            <person name="Mihalev A."/>
            <person name="Mihova T."/>
            <person name="Mittelman R."/>
            <person name="Mlenga V."/>
            <person name="Montmayeur A."/>
            <person name="Mulrain L."/>
            <person name="Navidi A."/>
            <person name="Naylor J."/>
            <person name="Negash T."/>
            <person name="Nguyen T."/>
            <person name="Nguyen N."/>
            <person name="Nicol R."/>
            <person name="Norbu C."/>
            <person name="Norbu N."/>
            <person name="Novod N."/>
            <person name="O'Neill B."/>
            <person name="Osman S."/>
            <person name="Markiewicz E."/>
            <person name="Oyono O.L."/>
            <person name="Patti C."/>
            <person name="Phunkhang P."/>
            <person name="Pierre F."/>
            <person name="Priest M."/>
            <person name="Raghuraman S."/>
            <person name="Rege F."/>
            <person name="Reyes R."/>
            <person name="Rise C."/>
            <person name="Rogov P."/>
            <person name="Ross K."/>
            <person name="Ryan E."/>
            <person name="Settipalli S."/>
            <person name="Shea T."/>
            <person name="Sherpa N."/>
            <person name="Shi L."/>
            <person name="Shih D."/>
            <person name="Sparrow T."/>
            <person name="Spaulding J."/>
            <person name="Stalker J."/>
            <person name="Stange-Thomann N."/>
            <person name="Stavropoulos S."/>
            <person name="Stone C."/>
            <person name="Strader C."/>
            <person name="Tesfaye S."/>
            <person name="Thomson T."/>
            <person name="Thoulutsang Y."/>
            <person name="Thoulutsang D."/>
            <person name="Topham K."/>
            <person name="Topping I."/>
            <person name="Tsamla T."/>
            <person name="Vassiliev H."/>
            <person name="Vo A."/>
            <person name="Wangchuk T."/>
            <person name="Wangdi T."/>
            <person name="Weiand M."/>
            <person name="Wilkinson J."/>
            <person name="Wilson A."/>
            <person name="Yadav S."/>
            <person name="Young G."/>
            <person name="Yu Q."/>
            <person name="Zembek L."/>
            <person name="Zhong D."/>
            <person name="Zimmer A."/>
            <person name="Zwirko Z."/>
            <person name="Jaffe D.B."/>
            <person name="Alvarez P."/>
            <person name="Brockman W."/>
            <person name="Butler J."/>
            <person name="Chin C."/>
            <person name="Gnerre S."/>
            <person name="Grabherr M."/>
            <person name="Kleber M."/>
            <person name="Mauceli E."/>
            <person name="MacCallum I."/>
        </authorList>
    </citation>
    <scope>NUCLEOTIDE SEQUENCE [LARGE SCALE GENOMIC DNA]</scope>
    <source>
        <strain evidence="2">Tucson 15287-2541.00</strain>
    </source>
</reference>
<dbReference type="GO" id="GO:0061060">
    <property type="term" value="P:negative regulation of peptidoglycan recognition protein signaling pathway"/>
    <property type="evidence" value="ECO:0007669"/>
    <property type="project" value="EnsemblMetazoa"/>
</dbReference>
<dbReference type="GO" id="GO:0045169">
    <property type="term" value="C:fusome"/>
    <property type="evidence" value="ECO:0007669"/>
    <property type="project" value="EnsemblMetazoa"/>
</dbReference>
<dbReference type="AlphaFoldDB" id="B4JV14"/>
<dbReference type="eggNOG" id="ENOG502TB7D">
    <property type="taxonomic scope" value="Eukaryota"/>
</dbReference>
<dbReference type="OMA" id="FNWEMDL"/>
<dbReference type="STRING" id="7222.B4JV14"/>
<evidence type="ECO:0000313" key="2">
    <source>
        <dbReference type="Proteomes" id="UP000001070"/>
    </source>
</evidence>
<dbReference type="GO" id="GO:0030718">
    <property type="term" value="P:germ-line stem cell population maintenance"/>
    <property type="evidence" value="ECO:0007669"/>
    <property type="project" value="EnsemblMetazoa"/>
</dbReference>
<dbReference type="GO" id="GO:0045478">
    <property type="term" value="P:fusome organization"/>
    <property type="evidence" value="ECO:0007669"/>
    <property type="project" value="EnsemblMetazoa"/>
</dbReference>
<dbReference type="KEGG" id="dgr:6568301"/>
<dbReference type="GO" id="GO:0003730">
    <property type="term" value="F:mRNA 3'-UTR binding"/>
    <property type="evidence" value="ECO:0007669"/>
    <property type="project" value="EnsemblMetazoa"/>
</dbReference>
<dbReference type="GO" id="GO:0048132">
    <property type="term" value="P:female germ-line stem cell asymmetric division"/>
    <property type="evidence" value="ECO:0007669"/>
    <property type="project" value="EnsemblMetazoa"/>
</dbReference>
<dbReference type="EMBL" id="CH916374">
    <property type="protein sequence ID" value="EDV91334.1"/>
    <property type="molecule type" value="Genomic_DNA"/>
</dbReference>
<dbReference type="PhylomeDB" id="B4JV14"/>
<accession>B4JV14</accession>
<dbReference type="GO" id="GO:0045170">
    <property type="term" value="C:spectrosome"/>
    <property type="evidence" value="ECO:0007669"/>
    <property type="project" value="EnsemblMetazoa"/>
</dbReference>
<dbReference type="GO" id="GO:0045880">
    <property type="term" value="P:positive regulation of smoothened signaling pathway"/>
    <property type="evidence" value="ECO:0007669"/>
    <property type="project" value="EnsemblMetazoa"/>
</dbReference>
<dbReference type="HOGENOM" id="CLU_644469_0_0_1"/>
<sequence length="426" mass="48927">MSFDMANAEDQQLNNNMKLIKSNLCYLLDYEEPRAARHAACDESSAANVLQELNLIVNDLTLDANAPQFEFHRYGCPQTEAMQKRLVNLSNSGAKKKSNSNASISAENNLVSRHIRDQQQKENIQNREECGSFAIELNGDCIERNPVLRLMTIFKSLHEHLNTELPSNQLNSMPSDYIFDLPKKCSLPSGCNVRHHAQVLCTKLERFHARQRRILETNRHFDYTRYTECDELLNKVFNDLQVLKAFTKLELRQRASQLLTKVALDNAAQLEKLLLELLDHLKAAHIHVFIFNWEMDLEYRYSSAMKATLHETNKRVLQLATVELQAPRALDSVEQRMVEHYQLGNVISCAKQHEDFLTALLESPENYFPPEIIGLCDPPKIVRNLPPNPNLNVHARLQPLDFVGELPPLSPPRVNRRSHVPRINRA</sequence>
<protein>
    <submittedName>
        <fullName evidence="1">GH14604</fullName>
    </submittedName>
</protein>
<dbReference type="GO" id="GO:0000900">
    <property type="term" value="F:mRNA regulatory element binding translation repressor activity"/>
    <property type="evidence" value="ECO:0007669"/>
    <property type="project" value="EnsemblMetazoa"/>
</dbReference>
<dbReference type="GO" id="GO:0035212">
    <property type="term" value="P:cell competition in a multicellular organism"/>
    <property type="evidence" value="ECO:0007669"/>
    <property type="project" value="EnsemblMetazoa"/>
</dbReference>
<proteinExistence type="predicted"/>